<dbReference type="CDD" id="cd16922">
    <property type="entry name" value="HATPase_EvgS-ArcB-TorS-like"/>
    <property type="match status" value="1"/>
</dbReference>
<comment type="caution">
    <text evidence="12">The sequence shown here is derived from an EMBL/GenBank/DDBJ whole genome shotgun (WGS) entry which is preliminary data.</text>
</comment>
<reference evidence="12 13" key="2">
    <citation type="submission" date="2018-06" db="EMBL/GenBank/DDBJ databases">
        <title>Metagenomic assembly of (sub)arctic Cyanobacteria and their associated microbiome from non-axenic cultures.</title>
        <authorList>
            <person name="Baurain D."/>
        </authorList>
    </citation>
    <scope>NUCLEOTIDE SEQUENCE [LARGE SCALE GENOMIC DNA]</scope>
    <source>
        <strain evidence="12">ULC129bin1</strain>
    </source>
</reference>
<dbReference type="InterPro" id="IPR003594">
    <property type="entry name" value="HATPase_dom"/>
</dbReference>
<dbReference type="EMBL" id="QBMC01000018">
    <property type="protein sequence ID" value="PZO21734.1"/>
    <property type="molecule type" value="Genomic_DNA"/>
</dbReference>
<dbReference type="SUPFAM" id="SSF55874">
    <property type="entry name" value="ATPase domain of HSP90 chaperone/DNA topoisomerase II/histidine kinase"/>
    <property type="match status" value="1"/>
</dbReference>
<feature type="domain" description="Histidine kinase" evidence="10">
    <location>
        <begin position="1"/>
        <end position="144"/>
    </location>
</feature>
<feature type="domain" description="Response regulatory" evidence="11">
    <location>
        <begin position="169"/>
        <end position="191"/>
    </location>
</feature>
<evidence type="ECO:0000256" key="8">
    <source>
        <dbReference type="ARBA" id="ARBA00074306"/>
    </source>
</evidence>
<evidence type="ECO:0000256" key="9">
    <source>
        <dbReference type="PROSITE-ProRule" id="PRU00169"/>
    </source>
</evidence>
<evidence type="ECO:0000313" key="13">
    <source>
        <dbReference type="Proteomes" id="UP000249354"/>
    </source>
</evidence>
<keyword evidence="7" id="KW-0902">Two-component regulatory system</keyword>
<dbReference type="GO" id="GO:0000155">
    <property type="term" value="F:phosphorelay sensor kinase activity"/>
    <property type="evidence" value="ECO:0007669"/>
    <property type="project" value="TreeGrafter"/>
</dbReference>
<comment type="similarity">
    <text evidence="2">In the N-terminal section; belongs to the phytochrome family.</text>
</comment>
<evidence type="ECO:0000256" key="4">
    <source>
        <dbReference type="ARBA" id="ARBA00022553"/>
    </source>
</evidence>
<evidence type="ECO:0000256" key="6">
    <source>
        <dbReference type="ARBA" id="ARBA00022777"/>
    </source>
</evidence>
<accession>A0A2W4UNL2</accession>
<evidence type="ECO:0000259" key="10">
    <source>
        <dbReference type="PROSITE" id="PS50109"/>
    </source>
</evidence>
<sequence length="191" mass="21001">MCRVRAEQKGIEFVYDIDKQLSLGITADEKRLRQVLINLLGNAIKFTDAGQVKFRVLLGEGSAPEGSVCLRFEITDTGVGMNPAQIEKICQPFEQVGDDTRKQAGTGLGLAISTQIIGMMGSQLSIESEANVGSTFSFEMILPEAKDWTVTTLDKNKGTIVGYEGDRRTVLVVDDRWENRSVLFNLLEPLG</sequence>
<name>A0A2W4UNL2_9CYAN</name>
<dbReference type="PRINTS" id="PR00344">
    <property type="entry name" value="BCTRLSENSOR"/>
</dbReference>
<dbReference type="AlphaFoldDB" id="A0A2W4UNL2"/>
<evidence type="ECO:0000256" key="1">
    <source>
        <dbReference type="ARBA" id="ARBA00000085"/>
    </source>
</evidence>
<dbReference type="PANTHER" id="PTHR43047:SF72">
    <property type="entry name" value="OSMOSENSING HISTIDINE PROTEIN KINASE SLN1"/>
    <property type="match status" value="1"/>
</dbReference>
<dbReference type="Gene3D" id="3.30.565.10">
    <property type="entry name" value="Histidine kinase-like ATPase, C-terminal domain"/>
    <property type="match status" value="1"/>
</dbReference>
<dbReference type="InterPro" id="IPR036890">
    <property type="entry name" value="HATPase_C_sf"/>
</dbReference>
<comment type="catalytic activity">
    <reaction evidence="1">
        <text>ATP + protein L-histidine = ADP + protein N-phospho-L-histidine.</text>
        <dbReference type="EC" id="2.7.13.3"/>
    </reaction>
</comment>
<dbReference type="InterPro" id="IPR004358">
    <property type="entry name" value="Sig_transdc_His_kin-like_C"/>
</dbReference>
<organism evidence="12 13">
    <name type="scientific">Leptolyngbya foveolarum</name>
    <dbReference type="NCBI Taxonomy" id="47253"/>
    <lineage>
        <taxon>Bacteria</taxon>
        <taxon>Bacillati</taxon>
        <taxon>Cyanobacteriota</taxon>
        <taxon>Cyanophyceae</taxon>
        <taxon>Leptolyngbyales</taxon>
        <taxon>Leptolyngbyaceae</taxon>
        <taxon>Leptolyngbya group</taxon>
        <taxon>Leptolyngbya</taxon>
    </lineage>
</organism>
<dbReference type="Proteomes" id="UP000249354">
    <property type="component" value="Unassembled WGS sequence"/>
</dbReference>
<evidence type="ECO:0000256" key="3">
    <source>
        <dbReference type="ARBA" id="ARBA00012438"/>
    </source>
</evidence>
<dbReference type="EC" id="2.7.13.3" evidence="3"/>
<comment type="caution">
    <text evidence="9">Lacks conserved residue(s) required for the propagation of feature annotation.</text>
</comment>
<dbReference type="GO" id="GO:0009927">
    <property type="term" value="F:histidine phosphotransfer kinase activity"/>
    <property type="evidence" value="ECO:0007669"/>
    <property type="project" value="TreeGrafter"/>
</dbReference>
<gene>
    <name evidence="12" type="ORF">DCF25_04640</name>
</gene>
<dbReference type="InterPro" id="IPR005467">
    <property type="entry name" value="His_kinase_dom"/>
</dbReference>
<keyword evidence="4" id="KW-0597">Phosphoprotein</keyword>
<dbReference type="PROSITE" id="PS50110">
    <property type="entry name" value="RESPONSE_REGULATORY"/>
    <property type="match status" value="1"/>
</dbReference>
<dbReference type="GO" id="GO:0005886">
    <property type="term" value="C:plasma membrane"/>
    <property type="evidence" value="ECO:0007669"/>
    <property type="project" value="TreeGrafter"/>
</dbReference>
<dbReference type="FunFam" id="3.30.565.10:FF:000010">
    <property type="entry name" value="Sensor histidine kinase RcsC"/>
    <property type="match status" value="1"/>
</dbReference>
<proteinExistence type="inferred from homology"/>
<dbReference type="Pfam" id="PF02518">
    <property type="entry name" value="HATPase_c"/>
    <property type="match status" value="1"/>
</dbReference>
<evidence type="ECO:0000256" key="7">
    <source>
        <dbReference type="ARBA" id="ARBA00023012"/>
    </source>
</evidence>
<dbReference type="PANTHER" id="PTHR43047">
    <property type="entry name" value="TWO-COMPONENT HISTIDINE PROTEIN KINASE"/>
    <property type="match status" value="1"/>
</dbReference>
<evidence type="ECO:0000259" key="11">
    <source>
        <dbReference type="PROSITE" id="PS50110"/>
    </source>
</evidence>
<keyword evidence="6" id="KW-0418">Kinase</keyword>
<evidence type="ECO:0000256" key="5">
    <source>
        <dbReference type="ARBA" id="ARBA00022679"/>
    </source>
</evidence>
<dbReference type="PROSITE" id="PS50109">
    <property type="entry name" value="HIS_KIN"/>
    <property type="match status" value="1"/>
</dbReference>
<dbReference type="InterPro" id="IPR001789">
    <property type="entry name" value="Sig_transdc_resp-reg_receiver"/>
</dbReference>
<reference evidence="13" key="1">
    <citation type="submission" date="2018-04" db="EMBL/GenBank/DDBJ databases">
        <authorList>
            <person name="Cornet L."/>
        </authorList>
    </citation>
    <scope>NUCLEOTIDE SEQUENCE [LARGE SCALE GENOMIC DNA]</scope>
</reference>
<dbReference type="SMART" id="SM00387">
    <property type="entry name" value="HATPase_c"/>
    <property type="match status" value="1"/>
</dbReference>
<keyword evidence="5" id="KW-0808">Transferase</keyword>
<evidence type="ECO:0000313" key="12">
    <source>
        <dbReference type="EMBL" id="PZO21734.1"/>
    </source>
</evidence>
<evidence type="ECO:0000256" key="2">
    <source>
        <dbReference type="ARBA" id="ARBA00006402"/>
    </source>
</evidence>
<protein>
    <recommendedName>
        <fullName evidence="8">Circadian input-output histidine kinase CikA</fullName>
        <ecNumber evidence="3">2.7.13.3</ecNumber>
    </recommendedName>
</protein>